<dbReference type="GO" id="GO:0006355">
    <property type="term" value="P:regulation of DNA-templated transcription"/>
    <property type="evidence" value="ECO:0007669"/>
    <property type="project" value="InterPro"/>
</dbReference>
<dbReference type="Pfam" id="PF00072">
    <property type="entry name" value="Response_reg"/>
    <property type="match status" value="1"/>
</dbReference>
<name>A0A1Z4V4G2_9CYAN</name>
<feature type="domain" description="Response regulatory" evidence="13">
    <location>
        <begin position="927"/>
        <end position="1043"/>
    </location>
</feature>
<dbReference type="CDD" id="cd04620">
    <property type="entry name" value="CBS_two-component_sensor_histidine_kinase_repeat1"/>
    <property type="match status" value="1"/>
</dbReference>
<feature type="coiled-coil region" evidence="11">
    <location>
        <begin position="392"/>
        <end position="422"/>
    </location>
</feature>
<keyword evidence="4" id="KW-0808">Transferase</keyword>
<dbReference type="Pfam" id="PF00512">
    <property type="entry name" value="HisKA"/>
    <property type="match status" value="1"/>
</dbReference>
<dbReference type="NCBIfam" id="TIGR00229">
    <property type="entry name" value="sensory_box"/>
    <property type="match status" value="3"/>
</dbReference>
<dbReference type="SUPFAM" id="SSF54631">
    <property type="entry name" value="CBS-domain pair"/>
    <property type="match status" value="1"/>
</dbReference>
<feature type="domain" description="PAC" evidence="15">
    <location>
        <begin position="609"/>
        <end position="661"/>
    </location>
</feature>
<dbReference type="SUPFAM" id="SSF55874">
    <property type="entry name" value="ATPase domain of HSP90 chaperone/DNA topoisomerase II/histidine kinase"/>
    <property type="match status" value="1"/>
</dbReference>
<dbReference type="GO" id="GO:0005524">
    <property type="term" value="F:ATP binding"/>
    <property type="evidence" value="ECO:0007669"/>
    <property type="project" value="UniProtKB-KW"/>
</dbReference>
<dbReference type="Gene3D" id="3.40.50.2300">
    <property type="match status" value="1"/>
</dbReference>
<sequence length="1060" mass="120377">MKVVTEVFIDQIKPLNPLVDGLNEKLIDLPSLHQIIDYSPVTISHDSYVMDALNLMNQVTVNHPTQEAKDYVLVVEGKKLQGIFTIKDVLRVVASNTNLSAMKMADVMNRPPITLKKSDYEHILTVLALLKQHGIQHLPIVDDEENLIGIVHEKDLLQSLNIEKIVGVLEALQENCADSHTKHTAINQELEVIRWQTYNYLQQWVKEEVADSVEINLQLQETLEELQIAEEELRQQNEQLIYSREITEAERQRYQNLFEFAPNGYLVTDSLGIIQQANYAAASLLSVRQNHLTGKPLVVYIAEQNRSQFVSQLKKLQHLQEWEINFQPRKGVLFYASVRVNPISDSEGKQTGLLWSITDISDSKKLEAALRQDSDVLETRVKERTAELVIANERLQQEIVEREQIQESLQESEARLTLALEAGKIGIWDWQIQINETLWSPNLGLMYGLPIDTLSPNCEEFLKLIYPEDRERFQKCVSASIEKKVDFVCEYRIVGGDSSLTWLSSRGKVYCNENGEPMRMIGTTRDISERKATEQQISEQAALLDIATDAIFVRDFQAQILFWNQGAEKIYGWKSQEVLDKNPRDIFYDSTSHEQEIIPLKTVVRLGSWQGELRKRTQSNQLIIVQSRWTLMLDTDGQPKSILTVDTDITEKKQLEEQFARAQQMEIHAKRMESIGTLAGGIAHNINNHLTPILGYAQLLKSKSSLDKDNCLQMLTTIEANAKKGAALVRQLLSFAKGVEIQYTIIQISDLIRDTIQIAKETFSFPQSITFFTDIPPKLWTVSGDKNELEQVLINLMVNAGHAMPNGGNLSISAENLYISEEMRRINHYAAVGNYIVITVEDTGTGMPPEILERIFEPFFTTKDIGKGTGLGLSTVLGTIKSHKGFINVDSEVGKGSKFKVFLPSVNQEVIALEPDYLEMYPGRGELILVVDDEPQVLEVTKNILESYNYQTITAKNGMEAIAIYARYKQQIRVVLMDMMMPEMDGSSAISNLKKINPQVKIIACSGRNIQNMLEPSNENQVPAILLKPYTNQELLETLSYVLKESGVRKKEERRKKKEE</sequence>
<feature type="domain" description="CBS" evidence="16">
    <location>
        <begin position="36"/>
        <end position="99"/>
    </location>
</feature>
<dbReference type="InterPro" id="IPR000014">
    <property type="entry name" value="PAS"/>
</dbReference>
<dbReference type="InterPro" id="IPR003661">
    <property type="entry name" value="HisK_dim/P_dom"/>
</dbReference>
<evidence type="ECO:0000256" key="9">
    <source>
        <dbReference type="PROSITE-ProRule" id="PRU00169"/>
    </source>
</evidence>
<dbReference type="SUPFAM" id="SSF55785">
    <property type="entry name" value="PYP-like sensor domain (PAS domain)"/>
    <property type="match status" value="3"/>
</dbReference>
<evidence type="ECO:0000259" key="14">
    <source>
        <dbReference type="PROSITE" id="PS50112"/>
    </source>
</evidence>
<evidence type="ECO:0000259" key="12">
    <source>
        <dbReference type="PROSITE" id="PS50109"/>
    </source>
</evidence>
<dbReference type="Pfam" id="PF13426">
    <property type="entry name" value="PAS_9"/>
    <property type="match status" value="1"/>
</dbReference>
<keyword evidence="11" id="KW-0175">Coiled coil</keyword>
<dbReference type="SMART" id="SM00388">
    <property type="entry name" value="HisKA"/>
    <property type="match status" value="1"/>
</dbReference>
<keyword evidence="18" id="KW-1185">Reference proteome</keyword>
<keyword evidence="3 9" id="KW-0597">Phosphoprotein</keyword>
<evidence type="ECO:0000313" key="17">
    <source>
        <dbReference type="EMBL" id="BAZ86269.1"/>
    </source>
</evidence>
<feature type="domain" description="Histidine kinase" evidence="12">
    <location>
        <begin position="681"/>
        <end position="907"/>
    </location>
</feature>
<evidence type="ECO:0000256" key="6">
    <source>
        <dbReference type="ARBA" id="ARBA00022777"/>
    </source>
</evidence>
<dbReference type="CDD" id="cd00082">
    <property type="entry name" value="HisKA"/>
    <property type="match status" value="1"/>
</dbReference>
<dbReference type="SMART" id="SM00116">
    <property type="entry name" value="CBS"/>
    <property type="match status" value="2"/>
</dbReference>
<dbReference type="PROSITE" id="PS51371">
    <property type="entry name" value="CBS"/>
    <property type="match status" value="2"/>
</dbReference>
<keyword evidence="7" id="KW-0067">ATP-binding</keyword>
<dbReference type="SMART" id="SM00387">
    <property type="entry name" value="HATPase_c"/>
    <property type="match status" value="1"/>
</dbReference>
<dbReference type="InterPro" id="IPR013767">
    <property type="entry name" value="PAS_fold"/>
</dbReference>
<dbReference type="PROSITE" id="PS50110">
    <property type="entry name" value="RESPONSE_REGULATORY"/>
    <property type="match status" value="1"/>
</dbReference>
<dbReference type="Gene3D" id="3.10.580.10">
    <property type="entry name" value="CBS-domain"/>
    <property type="match status" value="1"/>
</dbReference>
<dbReference type="EC" id="2.7.13.3" evidence="2"/>
<dbReference type="InterPro" id="IPR005467">
    <property type="entry name" value="His_kinase_dom"/>
</dbReference>
<dbReference type="EMBL" id="AP018316">
    <property type="protein sequence ID" value="BAZ86269.1"/>
    <property type="molecule type" value="Genomic_DNA"/>
</dbReference>
<dbReference type="SMART" id="SM00086">
    <property type="entry name" value="PAC"/>
    <property type="match status" value="3"/>
</dbReference>
<dbReference type="InterPro" id="IPR003594">
    <property type="entry name" value="HATPase_dom"/>
</dbReference>
<feature type="coiled-coil region" evidence="11">
    <location>
        <begin position="212"/>
        <end position="243"/>
    </location>
</feature>
<dbReference type="OrthoDB" id="9788063at2"/>
<dbReference type="PROSITE" id="PS50109">
    <property type="entry name" value="HIS_KIN"/>
    <property type="match status" value="1"/>
</dbReference>
<evidence type="ECO:0000256" key="3">
    <source>
        <dbReference type="ARBA" id="ARBA00022553"/>
    </source>
</evidence>
<dbReference type="PANTHER" id="PTHR43065">
    <property type="entry name" value="SENSOR HISTIDINE KINASE"/>
    <property type="match status" value="1"/>
</dbReference>
<dbReference type="PROSITE" id="PS50113">
    <property type="entry name" value="PAC"/>
    <property type="match status" value="3"/>
</dbReference>
<dbReference type="KEGG" id="dcm:NIES806_24800"/>
<dbReference type="Pfam" id="PF00571">
    <property type="entry name" value="CBS"/>
    <property type="match status" value="2"/>
</dbReference>
<feature type="domain" description="CBS" evidence="16">
    <location>
        <begin position="108"/>
        <end position="168"/>
    </location>
</feature>
<gene>
    <name evidence="17" type="ORF">NIES806_24800</name>
</gene>
<evidence type="ECO:0000256" key="4">
    <source>
        <dbReference type="ARBA" id="ARBA00022679"/>
    </source>
</evidence>
<dbReference type="SMART" id="SM00448">
    <property type="entry name" value="REC"/>
    <property type="match status" value="1"/>
</dbReference>
<keyword evidence="10" id="KW-0129">CBS domain</keyword>
<dbReference type="AlphaFoldDB" id="A0A1Z4V4G2"/>
<dbReference type="InterPro" id="IPR000700">
    <property type="entry name" value="PAS-assoc_C"/>
</dbReference>
<feature type="domain" description="PAS" evidence="14">
    <location>
        <begin position="250"/>
        <end position="320"/>
    </location>
</feature>
<dbReference type="InterPro" id="IPR036890">
    <property type="entry name" value="HATPase_C_sf"/>
</dbReference>
<evidence type="ECO:0000256" key="10">
    <source>
        <dbReference type="PROSITE-ProRule" id="PRU00703"/>
    </source>
</evidence>
<dbReference type="InterPro" id="IPR004358">
    <property type="entry name" value="Sig_transdc_His_kin-like_C"/>
</dbReference>
<dbReference type="InterPro" id="IPR001610">
    <property type="entry name" value="PAC"/>
</dbReference>
<dbReference type="Pfam" id="PF02518">
    <property type="entry name" value="HATPase_c"/>
    <property type="match status" value="1"/>
</dbReference>
<dbReference type="Gene3D" id="3.30.450.20">
    <property type="entry name" value="PAS domain"/>
    <property type="match status" value="3"/>
</dbReference>
<dbReference type="CDD" id="cd00130">
    <property type="entry name" value="PAS"/>
    <property type="match status" value="3"/>
</dbReference>
<dbReference type="Gene3D" id="3.30.565.10">
    <property type="entry name" value="Histidine kinase-like ATPase, C-terminal domain"/>
    <property type="match status" value="1"/>
</dbReference>
<evidence type="ECO:0000256" key="5">
    <source>
        <dbReference type="ARBA" id="ARBA00022741"/>
    </source>
</evidence>
<dbReference type="InterPro" id="IPR011006">
    <property type="entry name" value="CheY-like_superfamily"/>
</dbReference>
<dbReference type="InterPro" id="IPR001789">
    <property type="entry name" value="Sig_transdc_resp-reg_receiver"/>
</dbReference>
<dbReference type="Gene3D" id="1.10.287.130">
    <property type="match status" value="1"/>
</dbReference>
<keyword evidence="5" id="KW-0547">Nucleotide-binding</keyword>
<dbReference type="Proteomes" id="UP000218702">
    <property type="component" value="Chromosome"/>
</dbReference>
<evidence type="ECO:0000256" key="11">
    <source>
        <dbReference type="SAM" id="Coils"/>
    </source>
</evidence>
<organism evidence="17 18">
    <name type="scientific">Dolichospermum compactum NIES-806</name>
    <dbReference type="NCBI Taxonomy" id="1973481"/>
    <lineage>
        <taxon>Bacteria</taxon>
        <taxon>Bacillati</taxon>
        <taxon>Cyanobacteriota</taxon>
        <taxon>Cyanophyceae</taxon>
        <taxon>Nostocales</taxon>
        <taxon>Aphanizomenonaceae</taxon>
        <taxon>Dolichospermum</taxon>
        <taxon>Dolichospermum compactum</taxon>
    </lineage>
</organism>
<accession>A0A1Z4V4G2</accession>
<dbReference type="PROSITE" id="PS50112">
    <property type="entry name" value="PAS"/>
    <property type="match status" value="2"/>
</dbReference>
<dbReference type="InterPro" id="IPR036097">
    <property type="entry name" value="HisK_dim/P_sf"/>
</dbReference>
<dbReference type="PRINTS" id="PR00344">
    <property type="entry name" value="BCTRLSENSOR"/>
</dbReference>
<comment type="catalytic activity">
    <reaction evidence="1">
        <text>ATP + protein L-histidine = ADP + protein N-phospho-L-histidine.</text>
        <dbReference type="EC" id="2.7.13.3"/>
    </reaction>
</comment>
<dbReference type="SUPFAM" id="SSF52172">
    <property type="entry name" value="CheY-like"/>
    <property type="match status" value="1"/>
</dbReference>
<dbReference type="Pfam" id="PF08447">
    <property type="entry name" value="PAS_3"/>
    <property type="match status" value="1"/>
</dbReference>
<keyword evidence="6 17" id="KW-0418">Kinase</keyword>
<dbReference type="SMART" id="SM00091">
    <property type="entry name" value="PAS"/>
    <property type="match status" value="3"/>
</dbReference>
<dbReference type="Pfam" id="PF00989">
    <property type="entry name" value="PAS"/>
    <property type="match status" value="1"/>
</dbReference>
<reference evidence="17 18" key="1">
    <citation type="submission" date="2017-06" db="EMBL/GenBank/DDBJ databases">
        <title>Genome sequencing of cyanobaciteial culture collection at National Institute for Environmental Studies (NIES).</title>
        <authorList>
            <person name="Hirose Y."/>
            <person name="Shimura Y."/>
            <person name="Fujisawa T."/>
            <person name="Nakamura Y."/>
            <person name="Kawachi M."/>
        </authorList>
    </citation>
    <scope>NUCLEOTIDE SEQUENCE [LARGE SCALE GENOMIC DNA]</scope>
    <source>
        <strain evidence="17 18">NIES-806</strain>
    </source>
</reference>
<feature type="domain" description="PAS" evidence="14">
    <location>
        <begin position="536"/>
        <end position="582"/>
    </location>
</feature>
<dbReference type="InterPro" id="IPR035965">
    <property type="entry name" value="PAS-like_dom_sf"/>
</dbReference>
<feature type="domain" description="PAC" evidence="15">
    <location>
        <begin position="320"/>
        <end position="372"/>
    </location>
</feature>
<dbReference type="InterPro" id="IPR046342">
    <property type="entry name" value="CBS_dom_sf"/>
</dbReference>
<evidence type="ECO:0000256" key="2">
    <source>
        <dbReference type="ARBA" id="ARBA00012438"/>
    </source>
</evidence>
<dbReference type="SUPFAM" id="SSF47384">
    <property type="entry name" value="Homodimeric domain of signal transducing histidine kinase"/>
    <property type="match status" value="1"/>
</dbReference>
<protein>
    <recommendedName>
        <fullName evidence="2">histidine kinase</fullName>
        <ecNumber evidence="2">2.7.13.3</ecNumber>
    </recommendedName>
</protein>
<evidence type="ECO:0000256" key="7">
    <source>
        <dbReference type="ARBA" id="ARBA00022840"/>
    </source>
</evidence>
<dbReference type="RefSeq" id="WP_096667646.1">
    <property type="nucleotide sequence ID" value="NZ_AP018316.1"/>
</dbReference>
<dbReference type="InterPro" id="IPR000644">
    <property type="entry name" value="CBS_dom"/>
</dbReference>
<evidence type="ECO:0000313" key="18">
    <source>
        <dbReference type="Proteomes" id="UP000218702"/>
    </source>
</evidence>
<feature type="modified residue" description="4-aspartylphosphate" evidence="9">
    <location>
        <position position="978"/>
    </location>
</feature>
<evidence type="ECO:0000259" key="16">
    <source>
        <dbReference type="PROSITE" id="PS51371"/>
    </source>
</evidence>
<dbReference type="PANTHER" id="PTHR43065:SF46">
    <property type="entry name" value="C4-DICARBOXYLATE TRANSPORT SENSOR PROTEIN DCTB"/>
    <property type="match status" value="1"/>
</dbReference>
<dbReference type="GO" id="GO:0000155">
    <property type="term" value="F:phosphorelay sensor kinase activity"/>
    <property type="evidence" value="ECO:0007669"/>
    <property type="project" value="InterPro"/>
</dbReference>
<evidence type="ECO:0000259" key="15">
    <source>
        <dbReference type="PROSITE" id="PS50113"/>
    </source>
</evidence>
<keyword evidence="8" id="KW-0902">Two-component regulatory system</keyword>
<evidence type="ECO:0000256" key="1">
    <source>
        <dbReference type="ARBA" id="ARBA00000085"/>
    </source>
</evidence>
<dbReference type="Gene3D" id="2.10.70.100">
    <property type="match status" value="1"/>
</dbReference>
<evidence type="ECO:0000259" key="13">
    <source>
        <dbReference type="PROSITE" id="PS50110"/>
    </source>
</evidence>
<proteinExistence type="predicted"/>
<evidence type="ECO:0000256" key="8">
    <source>
        <dbReference type="ARBA" id="ARBA00023012"/>
    </source>
</evidence>
<feature type="domain" description="PAC" evidence="15">
    <location>
        <begin position="487"/>
        <end position="539"/>
    </location>
</feature>
<dbReference type="InterPro" id="IPR013655">
    <property type="entry name" value="PAS_fold_3"/>
</dbReference>